<evidence type="ECO:0000313" key="3">
    <source>
        <dbReference type="Proteomes" id="UP001430953"/>
    </source>
</evidence>
<name>A0AAW2GI00_9HYME</name>
<proteinExistence type="predicted"/>
<dbReference type="EMBL" id="JADYXP020000004">
    <property type="protein sequence ID" value="KAL0126449.1"/>
    <property type="molecule type" value="Genomic_DNA"/>
</dbReference>
<accession>A0AAW2GI00</accession>
<comment type="caution">
    <text evidence="2">The sequence shown here is derived from an EMBL/GenBank/DDBJ whole genome shotgun (WGS) entry which is preliminary data.</text>
</comment>
<sequence length="106" mass="12279">MGRCEIGEDGKREKKKEIERKKNTEQIRDEQLRPFGLMPPSLELFTIFLRALANSVSPTDFYMNVRNKSAAWRLKKITDEEGIRDGLNISDFEPEQLSPSPCLMTF</sequence>
<organism evidence="2 3">
    <name type="scientific">Cardiocondyla obscurior</name>
    <dbReference type="NCBI Taxonomy" id="286306"/>
    <lineage>
        <taxon>Eukaryota</taxon>
        <taxon>Metazoa</taxon>
        <taxon>Ecdysozoa</taxon>
        <taxon>Arthropoda</taxon>
        <taxon>Hexapoda</taxon>
        <taxon>Insecta</taxon>
        <taxon>Pterygota</taxon>
        <taxon>Neoptera</taxon>
        <taxon>Endopterygota</taxon>
        <taxon>Hymenoptera</taxon>
        <taxon>Apocrita</taxon>
        <taxon>Aculeata</taxon>
        <taxon>Formicoidea</taxon>
        <taxon>Formicidae</taxon>
        <taxon>Myrmicinae</taxon>
        <taxon>Cardiocondyla</taxon>
    </lineage>
</organism>
<gene>
    <name evidence="2" type="ORF">PUN28_005068</name>
</gene>
<feature type="region of interest" description="Disordered" evidence="1">
    <location>
        <begin position="1"/>
        <end position="25"/>
    </location>
</feature>
<evidence type="ECO:0000256" key="1">
    <source>
        <dbReference type="SAM" id="MobiDB-lite"/>
    </source>
</evidence>
<protein>
    <submittedName>
        <fullName evidence="2">Uncharacterized protein</fullName>
    </submittedName>
</protein>
<dbReference type="AlphaFoldDB" id="A0AAW2GI00"/>
<reference evidence="2 3" key="1">
    <citation type="submission" date="2023-03" db="EMBL/GenBank/DDBJ databases">
        <title>High recombination rates correlate with genetic variation in Cardiocondyla obscurior ants.</title>
        <authorList>
            <person name="Errbii M."/>
        </authorList>
    </citation>
    <scope>NUCLEOTIDE SEQUENCE [LARGE SCALE GENOMIC DNA]</scope>
    <source>
        <strain evidence="2">Alpha-2009</strain>
        <tissue evidence="2">Whole body</tissue>
    </source>
</reference>
<dbReference type="Proteomes" id="UP001430953">
    <property type="component" value="Unassembled WGS sequence"/>
</dbReference>
<keyword evidence="3" id="KW-1185">Reference proteome</keyword>
<evidence type="ECO:0000313" key="2">
    <source>
        <dbReference type="EMBL" id="KAL0126449.1"/>
    </source>
</evidence>